<dbReference type="Pfam" id="PF01478">
    <property type="entry name" value="Peptidase_A24"/>
    <property type="match status" value="1"/>
</dbReference>
<keyword evidence="4 6" id="KW-1133">Transmembrane helix</keyword>
<feature type="transmembrane region" description="Helical" evidence="6">
    <location>
        <begin position="125"/>
        <end position="148"/>
    </location>
</feature>
<feature type="transmembrane region" description="Helical" evidence="6">
    <location>
        <begin position="29"/>
        <end position="50"/>
    </location>
</feature>
<keyword evidence="9" id="KW-1185">Reference proteome</keyword>
<dbReference type="InterPro" id="IPR052218">
    <property type="entry name" value="Preflagellin_Peptidase"/>
</dbReference>
<comment type="caution">
    <text evidence="8">The sequence shown here is derived from an EMBL/GenBank/DDBJ whole genome shotgun (WGS) entry which is preliminary data.</text>
</comment>
<feature type="domain" description="Prepilin type IV endopeptidase peptidase" evidence="7">
    <location>
        <begin position="7"/>
        <end position="107"/>
    </location>
</feature>
<sequence>MFILLEIVIVIFLLSVAYGDAIERRIDNHCVIIIFLLSVLLSSGSANTLYRLDSIIICCLIGFIFHMCNVWGGGDGKLLIAVAPLFPLAQLLDFFVATLLCGGFLSIFYWVKYRFLFKDAQDEGLPYGIAIVCGVNLSLYFSQGLAIYS</sequence>
<dbReference type="EMBL" id="BJLF01000001">
    <property type="protein sequence ID" value="GEA49585.1"/>
    <property type="molecule type" value="Genomic_DNA"/>
</dbReference>
<evidence type="ECO:0000313" key="8">
    <source>
        <dbReference type="EMBL" id="GEA49585.1"/>
    </source>
</evidence>
<evidence type="ECO:0000256" key="3">
    <source>
        <dbReference type="ARBA" id="ARBA00022692"/>
    </source>
</evidence>
<evidence type="ECO:0000313" key="9">
    <source>
        <dbReference type="Proteomes" id="UP000318717"/>
    </source>
</evidence>
<dbReference type="RefSeq" id="WP_141343930.1">
    <property type="nucleotide sequence ID" value="NZ_BJLF01000001.1"/>
</dbReference>
<evidence type="ECO:0000256" key="1">
    <source>
        <dbReference type="ARBA" id="ARBA00004651"/>
    </source>
</evidence>
<organism evidence="8 9">
    <name type="scientific">Vibrio inusitatus NBRC 102082</name>
    <dbReference type="NCBI Taxonomy" id="1219070"/>
    <lineage>
        <taxon>Bacteria</taxon>
        <taxon>Pseudomonadati</taxon>
        <taxon>Pseudomonadota</taxon>
        <taxon>Gammaproteobacteria</taxon>
        <taxon>Vibrionales</taxon>
        <taxon>Vibrionaceae</taxon>
        <taxon>Vibrio</taxon>
    </lineage>
</organism>
<name>A0A4Y3HRB7_9VIBR</name>
<evidence type="ECO:0000256" key="6">
    <source>
        <dbReference type="SAM" id="Phobius"/>
    </source>
</evidence>
<gene>
    <name evidence="8" type="ORF">VIN01S_03890</name>
</gene>
<keyword evidence="5 6" id="KW-0472">Membrane</keyword>
<dbReference type="InterPro" id="IPR000045">
    <property type="entry name" value="Prepilin_IV_endopep_pep"/>
</dbReference>
<dbReference type="PANTHER" id="PTHR36506:SF1">
    <property type="entry name" value="PREFLAGELLIN PEPTIDASE"/>
    <property type="match status" value="1"/>
</dbReference>
<comment type="subcellular location">
    <subcellularLocation>
        <location evidence="1">Cell membrane</location>
        <topology evidence="1">Multi-pass membrane protein</topology>
    </subcellularLocation>
</comment>
<evidence type="ECO:0000259" key="7">
    <source>
        <dbReference type="Pfam" id="PF01478"/>
    </source>
</evidence>
<keyword evidence="2" id="KW-1003">Cell membrane</keyword>
<proteinExistence type="predicted"/>
<dbReference type="AlphaFoldDB" id="A0A4Y3HRB7"/>
<evidence type="ECO:0000256" key="4">
    <source>
        <dbReference type="ARBA" id="ARBA00022989"/>
    </source>
</evidence>
<dbReference type="Gene3D" id="1.20.120.1220">
    <property type="match status" value="1"/>
</dbReference>
<accession>A0A4Y3HRB7</accession>
<dbReference type="GO" id="GO:0004190">
    <property type="term" value="F:aspartic-type endopeptidase activity"/>
    <property type="evidence" value="ECO:0007669"/>
    <property type="project" value="InterPro"/>
</dbReference>
<dbReference type="PANTHER" id="PTHR36506">
    <property type="entry name" value="PREFLAGELLIN PEPTIDASE"/>
    <property type="match status" value="1"/>
</dbReference>
<reference evidence="8 9" key="1">
    <citation type="submission" date="2019-06" db="EMBL/GenBank/DDBJ databases">
        <title>Whole genome shotgun sequence of Vibrio inusitatus NBRC 102082.</title>
        <authorList>
            <person name="Hosoyama A."/>
            <person name="Uohara A."/>
            <person name="Ohji S."/>
            <person name="Ichikawa N."/>
        </authorList>
    </citation>
    <scope>NUCLEOTIDE SEQUENCE [LARGE SCALE GENOMIC DNA]</scope>
    <source>
        <strain evidence="8 9">NBRC 102082</strain>
    </source>
</reference>
<dbReference type="GO" id="GO:0005886">
    <property type="term" value="C:plasma membrane"/>
    <property type="evidence" value="ECO:0007669"/>
    <property type="project" value="UniProtKB-SubCell"/>
</dbReference>
<dbReference type="OrthoDB" id="6199155at2"/>
<protein>
    <submittedName>
        <fullName evidence="8">Prepilin peptidase</fullName>
    </submittedName>
</protein>
<keyword evidence="3 6" id="KW-0812">Transmembrane</keyword>
<evidence type="ECO:0000256" key="5">
    <source>
        <dbReference type="ARBA" id="ARBA00023136"/>
    </source>
</evidence>
<evidence type="ECO:0000256" key="2">
    <source>
        <dbReference type="ARBA" id="ARBA00022475"/>
    </source>
</evidence>
<dbReference type="Proteomes" id="UP000318717">
    <property type="component" value="Unassembled WGS sequence"/>
</dbReference>
<feature type="transmembrane region" description="Helical" evidence="6">
    <location>
        <begin position="94"/>
        <end position="113"/>
    </location>
</feature>
<feature type="transmembrane region" description="Helical" evidence="6">
    <location>
        <begin position="55"/>
        <end position="74"/>
    </location>
</feature>